<dbReference type="Proteomes" id="UP000324517">
    <property type="component" value="Unassembled WGS sequence"/>
</dbReference>
<accession>A0A5D4TGQ5</accession>
<reference evidence="2 3" key="1">
    <citation type="submission" date="2019-08" db="EMBL/GenBank/DDBJ databases">
        <title>Bacillus genomes from the desert of Cuatro Cienegas, Coahuila.</title>
        <authorList>
            <person name="Olmedo-Alvarez G."/>
        </authorList>
    </citation>
    <scope>NUCLEOTIDE SEQUENCE [LARGE SCALE GENOMIC DNA]</scope>
    <source>
        <strain evidence="2 3">CH98b_3T</strain>
    </source>
</reference>
<dbReference type="PROSITE" id="PS51186">
    <property type="entry name" value="GNAT"/>
    <property type="match status" value="1"/>
</dbReference>
<comment type="caution">
    <text evidence="2">The sequence shown here is derived from an EMBL/GenBank/DDBJ whole genome shotgun (WGS) entry which is preliminary data.</text>
</comment>
<feature type="domain" description="N-acetyltransferase" evidence="1">
    <location>
        <begin position="6"/>
        <end position="142"/>
    </location>
</feature>
<dbReference type="Gene3D" id="3.40.630.30">
    <property type="match status" value="1"/>
</dbReference>
<dbReference type="CDD" id="cd04301">
    <property type="entry name" value="NAT_SF"/>
    <property type="match status" value="1"/>
</dbReference>
<evidence type="ECO:0000313" key="2">
    <source>
        <dbReference type="EMBL" id="TYS74289.1"/>
    </source>
</evidence>
<dbReference type="GO" id="GO:0016747">
    <property type="term" value="F:acyltransferase activity, transferring groups other than amino-acyl groups"/>
    <property type="evidence" value="ECO:0007669"/>
    <property type="project" value="InterPro"/>
</dbReference>
<organism evidence="2 3">
    <name type="scientific">Sutcliffiella horikoshii</name>
    <dbReference type="NCBI Taxonomy" id="79883"/>
    <lineage>
        <taxon>Bacteria</taxon>
        <taxon>Bacillati</taxon>
        <taxon>Bacillota</taxon>
        <taxon>Bacilli</taxon>
        <taxon>Bacillales</taxon>
        <taxon>Bacillaceae</taxon>
        <taxon>Sutcliffiella</taxon>
    </lineage>
</organism>
<evidence type="ECO:0000259" key="1">
    <source>
        <dbReference type="PROSITE" id="PS51186"/>
    </source>
</evidence>
<dbReference type="EMBL" id="VTET01000001">
    <property type="protein sequence ID" value="TYS74289.1"/>
    <property type="molecule type" value="Genomic_DNA"/>
</dbReference>
<sequence length="142" mass="16526">MKPIVKKMRSNSEIMSTFGTFIQLRPHLNEEDFLEKISRLEKNNGFHLVAVMEDNEVKAVAGYRITESLAWGKYFYVDDLITNESSRRQGYASVLWDWLVTQAKLEGCEQLHLDSGVHRHDAHRFYHKGGLDISCHHFQMSL</sequence>
<dbReference type="InterPro" id="IPR016181">
    <property type="entry name" value="Acyl_CoA_acyltransferase"/>
</dbReference>
<protein>
    <submittedName>
        <fullName evidence="2">GNAT family N-acetyltransferase</fullName>
    </submittedName>
</protein>
<dbReference type="RefSeq" id="WP_148978114.1">
    <property type="nucleotide sequence ID" value="NZ_JBNILI010000001.1"/>
</dbReference>
<gene>
    <name evidence="2" type="ORF">FZC75_00860</name>
</gene>
<keyword evidence="2" id="KW-0808">Transferase</keyword>
<evidence type="ECO:0000313" key="3">
    <source>
        <dbReference type="Proteomes" id="UP000324517"/>
    </source>
</evidence>
<name>A0A5D4TGQ5_9BACI</name>
<dbReference type="InterPro" id="IPR000182">
    <property type="entry name" value="GNAT_dom"/>
</dbReference>
<dbReference type="SUPFAM" id="SSF55729">
    <property type="entry name" value="Acyl-CoA N-acyltransferases (Nat)"/>
    <property type="match status" value="1"/>
</dbReference>
<dbReference type="OrthoDB" id="9805924at2"/>
<dbReference type="Pfam" id="PF00583">
    <property type="entry name" value="Acetyltransf_1"/>
    <property type="match status" value="1"/>
</dbReference>
<dbReference type="AlphaFoldDB" id="A0A5D4TGQ5"/>
<proteinExistence type="predicted"/>